<dbReference type="Proteomes" id="UP000188912">
    <property type="component" value="Chromosome"/>
</dbReference>
<evidence type="ECO:0000256" key="4">
    <source>
        <dbReference type="ARBA" id="ARBA00023306"/>
    </source>
</evidence>
<evidence type="ECO:0000313" key="9">
    <source>
        <dbReference type="Proteomes" id="UP000188912"/>
    </source>
</evidence>
<keyword evidence="2 5" id="KW-0132">Cell division</keyword>
<dbReference type="CDD" id="cd24048">
    <property type="entry name" value="ASKHA_NBD_FtsA"/>
    <property type="match status" value="1"/>
</dbReference>
<name>A0A1U9JVX6_9HYPH</name>
<sequence length="434" mass="46536">MNAFSSFFPAASRKTRLLTVLDVGSTKICCIIARLRPLDGAKVLSGRSHKLEVLGFGVQRSRGVKAGVIVDLIAAEQAICLAVDAAERMAGLVVDSVIVNVSCRSMASHHVKAQVPLDGAVDMRELRRVLAAGSAEAFALGRPVLHSVPVSFSLDGEKDIADPRDMVGEALGVKMHIVTAGSAPLRNLEHCINRAHLSVETMVATPFASALSVLVGDEAMLGAICVDLGGGTTTISVLNKGKFVFADTIAIGSDHITMDIARGFSITLEEAERLKVMYGSALNVAADDKHSYTLPPESRLTDTPERFPRAVLSRIIRARVEELLEMTRDRLARSRFGRLVDGRLVLTGGGAQLTGLPDVARSVLNRRLRIGRPLGVSGLPEMARGAAFSAAVGLLIYPQSAGFEEQQVRAVPVQQATETGRRFQKVGRWLRESF</sequence>
<organism evidence="8 9">
    <name type="scientific">Candidatus Tokpelaia hoelldobleri</name>
    <dbReference type="NCBI Taxonomy" id="1902579"/>
    <lineage>
        <taxon>Bacteria</taxon>
        <taxon>Pseudomonadati</taxon>
        <taxon>Pseudomonadota</taxon>
        <taxon>Alphaproteobacteria</taxon>
        <taxon>Hyphomicrobiales</taxon>
        <taxon>Candidatus Tokpelaia</taxon>
    </lineage>
</organism>
<dbReference type="InterPro" id="IPR020823">
    <property type="entry name" value="Cell_div_FtsA"/>
</dbReference>
<dbReference type="InterPro" id="IPR043129">
    <property type="entry name" value="ATPase_NBD"/>
</dbReference>
<dbReference type="KEGG" id="thd:BHV28_13170"/>
<evidence type="ECO:0000256" key="6">
    <source>
        <dbReference type="PIRNR" id="PIRNR003101"/>
    </source>
</evidence>
<accession>A0A1U9JVX6</accession>
<dbReference type="GO" id="GO:0043093">
    <property type="term" value="P:FtsZ-dependent cytokinesis"/>
    <property type="evidence" value="ECO:0007669"/>
    <property type="project" value="UniProtKB-UniRule"/>
</dbReference>
<dbReference type="PANTHER" id="PTHR32432:SF4">
    <property type="entry name" value="CELL DIVISION PROTEIN FTSA"/>
    <property type="match status" value="1"/>
</dbReference>
<evidence type="ECO:0000259" key="7">
    <source>
        <dbReference type="SMART" id="SM00842"/>
    </source>
</evidence>
<keyword evidence="9" id="KW-1185">Reference proteome</keyword>
<evidence type="ECO:0000256" key="5">
    <source>
        <dbReference type="HAMAP-Rule" id="MF_02033"/>
    </source>
</evidence>
<reference evidence="8 9" key="2">
    <citation type="journal article" date="2016" name="Sci. Rep.">
        <title>The genome of Rhizobiales bacteria in predatory ants reveals urease gene functions but no genes for nitrogen fixation.</title>
        <authorList>
            <person name="Neuvonen M.M."/>
            <person name="Tamarit D."/>
            <person name="Naslund K."/>
            <person name="Liebig J."/>
            <person name="Feldhaar H."/>
            <person name="Moran N.A."/>
            <person name="Guy L."/>
            <person name="Andersson S.G."/>
        </authorList>
    </citation>
    <scope>NUCLEOTIDE SEQUENCE [LARGE SCALE GENOMIC DNA]</scope>
    <source>
        <strain evidence="8 9">Hsal</strain>
    </source>
</reference>
<evidence type="ECO:0000313" key="8">
    <source>
        <dbReference type="EMBL" id="AQS42000.1"/>
    </source>
</evidence>
<dbReference type="AlphaFoldDB" id="A0A1U9JVX6"/>
<evidence type="ECO:0000256" key="2">
    <source>
        <dbReference type="ARBA" id="ARBA00022618"/>
    </source>
</evidence>
<feature type="domain" description="SHS2" evidence="7">
    <location>
        <begin position="18"/>
        <end position="213"/>
    </location>
</feature>
<dbReference type="InterPro" id="IPR003494">
    <property type="entry name" value="SHS2_FtsA"/>
</dbReference>
<dbReference type="GO" id="GO:0009898">
    <property type="term" value="C:cytoplasmic side of plasma membrane"/>
    <property type="evidence" value="ECO:0007669"/>
    <property type="project" value="UniProtKB-UniRule"/>
</dbReference>
<dbReference type="NCBIfam" id="TIGR01174">
    <property type="entry name" value="ftsA"/>
    <property type="match status" value="1"/>
</dbReference>
<protein>
    <recommendedName>
        <fullName evidence="5 6">Cell division protein FtsA</fullName>
    </recommendedName>
</protein>
<dbReference type="Gene3D" id="3.30.420.40">
    <property type="match status" value="1"/>
</dbReference>
<dbReference type="STRING" id="1902579.BHV28_13170"/>
<evidence type="ECO:0000256" key="3">
    <source>
        <dbReference type="ARBA" id="ARBA00023136"/>
    </source>
</evidence>
<comment type="subcellular location">
    <subcellularLocation>
        <location evidence="5">Cell membrane</location>
        <topology evidence="5">Peripheral membrane protein</topology>
        <orientation evidence="5">Cytoplasmic side</orientation>
    </subcellularLocation>
    <text evidence="5">Localizes to the Z ring in an FtsZ-dependent manner. Targeted to the membrane through a conserved C-terminal amphipathic helix.</text>
</comment>
<keyword evidence="4 5" id="KW-0131">Cell cycle</keyword>
<comment type="subunit">
    <text evidence="5">Self-interacts. Interacts with FtsZ.</text>
</comment>
<dbReference type="HAMAP" id="MF_02033">
    <property type="entry name" value="FtsA"/>
    <property type="match status" value="1"/>
</dbReference>
<comment type="function">
    <text evidence="5 6">Cell division protein that is involved in the assembly of the Z ring. May serve as a membrane anchor for the Z ring.</text>
</comment>
<dbReference type="InterPro" id="IPR050696">
    <property type="entry name" value="FtsA/MreB"/>
</dbReference>
<comment type="similarity">
    <text evidence="5 6">Belongs to the FtsA/MreB family.</text>
</comment>
<dbReference type="PIRSF" id="PIRSF003101">
    <property type="entry name" value="FtsA"/>
    <property type="match status" value="1"/>
</dbReference>
<dbReference type="EMBL" id="CP017315">
    <property type="protein sequence ID" value="AQS42000.1"/>
    <property type="molecule type" value="Genomic_DNA"/>
</dbReference>
<evidence type="ECO:0000256" key="1">
    <source>
        <dbReference type="ARBA" id="ARBA00022475"/>
    </source>
</evidence>
<dbReference type="GO" id="GO:0032153">
    <property type="term" value="C:cell division site"/>
    <property type="evidence" value="ECO:0007669"/>
    <property type="project" value="UniProtKB-UniRule"/>
</dbReference>
<dbReference type="Pfam" id="PF02491">
    <property type="entry name" value="SHS2_FTSA"/>
    <property type="match status" value="1"/>
</dbReference>
<gene>
    <name evidence="5 8" type="primary">ftsA</name>
    <name evidence="8" type="ORF">BHV28_13170</name>
</gene>
<proteinExistence type="inferred from homology"/>
<reference evidence="8 9" key="1">
    <citation type="journal article" date="2010" name="Science">
        <title>Genomic comparison of the ants Camponotus floridanus and Harpegnathos saltator.</title>
        <authorList>
            <person name="Bonasio R."/>
            <person name="Zhang G."/>
            <person name="Ye C."/>
            <person name="Mutti N.S."/>
            <person name="Fang X."/>
            <person name="Qin N."/>
            <person name="Donahue G."/>
            <person name="Yang P."/>
            <person name="Li Q."/>
            <person name="Li C."/>
            <person name="Zhang P."/>
            <person name="Huang Z."/>
            <person name="Berger S.L."/>
            <person name="Reinberg D."/>
            <person name="Wang J."/>
            <person name="Liebig J."/>
        </authorList>
    </citation>
    <scope>NUCLEOTIDE SEQUENCE [LARGE SCALE GENOMIC DNA]</scope>
    <source>
        <strain evidence="8 9">Hsal</strain>
    </source>
</reference>
<keyword evidence="3 5" id="KW-0472">Membrane</keyword>
<dbReference type="PANTHER" id="PTHR32432">
    <property type="entry name" value="CELL DIVISION PROTEIN FTSA-RELATED"/>
    <property type="match status" value="1"/>
</dbReference>
<keyword evidence="1 5" id="KW-1003">Cell membrane</keyword>
<dbReference type="SUPFAM" id="SSF53067">
    <property type="entry name" value="Actin-like ATPase domain"/>
    <property type="match status" value="2"/>
</dbReference>
<dbReference type="Pfam" id="PF14450">
    <property type="entry name" value="FtsA"/>
    <property type="match status" value="2"/>
</dbReference>
<dbReference type="SMART" id="SM00842">
    <property type="entry name" value="FtsA"/>
    <property type="match status" value="1"/>
</dbReference>